<evidence type="ECO:0000313" key="2">
    <source>
        <dbReference type="EMBL" id="KAH7557638.1"/>
    </source>
</evidence>
<sequence length="280" mass="32164">MHLPLFIAVKPDEKTDEKWDFEHEQVCGFIRQFIDDNVYNHICNKTHARTLWNKLEQLYISKTGNNKLFYLTKLMQLKYKEGTFIADHLNEMQGILDQLSRMGINFDDEVFALMVLASLPESWETLKISITNTAPNGAVNRELVKSGILNEEMRRRSQTSSSSSQPDVSVTDSRGRSQSTEQRPRGKSRGKSNKYVEYHHCKNKGHIKKFYRKFNSEQGKNKGKEVEKDVPSTNGESTDLELFPPTPVPRQIGDEDQVDEPDKDDSPIEVGAEDEEDDVH</sequence>
<protein>
    <recommendedName>
        <fullName evidence="4">Retrovirus-related Pol polyprotein from transposon TNT 1-94</fullName>
    </recommendedName>
</protein>
<proteinExistence type="predicted"/>
<dbReference type="Pfam" id="PF14223">
    <property type="entry name" value="Retrotran_gag_2"/>
    <property type="match status" value="1"/>
</dbReference>
<evidence type="ECO:0000313" key="3">
    <source>
        <dbReference type="Proteomes" id="UP000827721"/>
    </source>
</evidence>
<dbReference type="PANTHER" id="PTHR47481:SF31">
    <property type="entry name" value="OS01G0873500 PROTEIN"/>
    <property type="match status" value="1"/>
</dbReference>
<keyword evidence="3" id="KW-1185">Reference proteome</keyword>
<evidence type="ECO:0008006" key="4">
    <source>
        <dbReference type="Google" id="ProtNLM"/>
    </source>
</evidence>
<dbReference type="Proteomes" id="UP000827721">
    <property type="component" value="Unassembled WGS sequence"/>
</dbReference>
<feature type="compositionally biased region" description="Acidic residues" evidence="1">
    <location>
        <begin position="271"/>
        <end position="280"/>
    </location>
</feature>
<comment type="caution">
    <text evidence="2">The sequence shown here is derived from an EMBL/GenBank/DDBJ whole genome shotgun (WGS) entry which is preliminary data.</text>
</comment>
<feature type="region of interest" description="Disordered" evidence="1">
    <location>
        <begin position="149"/>
        <end position="198"/>
    </location>
</feature>
<gene>
    <name evidence="2" type="ORF">JRO89_XS11G0195000</name>
</gene>
<organism evidence="2 3">
    <name type="scientific">Xanthoceras sorbifolium</name>
    <dbReference type="NCBI Taxonomy" id="99658"/>
    <lineage>
        <taxon>Eukaryota</taxon>
        <taxon>Viridiplantae</taxon>
        <taxon>Streptophyta</taxon>
        <taxon>Embryophyta</taxon>
        <taxon>Tracheophyta</taxon>
        <taxon>Spermatophyta</taxon>
        <taxon>Magnoliopsida</taxon>
        <taxon>eudicotyledons</taxon>
        <taxon>Gunneridae</taxon>
        <taxon>Pentapetalae</taxon>
        <taxon>rosids</taxon>
        <taxon>malvids</taxon>
        <taxon>Sapindales</taxon>
        <taxon>Sapindaceae</taxon>
        <taxon>Xanthoceroideae</taxon>
        <taxon>Xanthoceras</taxon>
    </lineage>
</organism>
<feature type="region of interest" description="Disordered" evidence="1">
    <location>
        <begin position="216"/>
        <end position="280"/>
    </location>
</feature>
<reference evidence="2 3" key="1">
    <citation type="submission" date="2021-02" db="EMBL/GenBank/DDBJ databases">
        <title>Plant Genome Project.</title>
        <authorList>
            <person name="Zhang R.-G."/>
        </authorList>
    </citation>
    <scope>NUCLEOTIDE SEQUENCE [LARGE SCALE GENOMIC DNA]</scope>
    <source>
        <tissue evidence="2">Leaves</tissue>
    </source>
</reference>
<dbReference type="EMBL" id="JAFEMO010000011">
    <property type="protein sequence ID" value="KAH7557638.1"/>
    <property type="molecule type" value="Genomic_DNA"/>
</dbReference>
<name>A0ABQ8HGC2_9ROSI</name>
<feature type="compositionally biased region" description="Basic and acidic residues" evidence="1">
    <location>
        <begin position="219"/>
        <end position="230"/>
    </location>
</feature>
<evidence type="ECO:0000256" key="1">
    <source>
        <dbReference type="SAM" id="MobiDB-lite"/>
    </source>
</evidence>
<feature type="compositionally biased region" description="Acidic residues" evidence="1">
    <location>
        <begin position="254"/>
        <end position="263"/>
    </location>
</feature>
<accession>A0ABQ8HGC2</accession>
<feature type="compositionally biased region" description="Low complexity" evidence="1">
    <location>
        <begin position="158"/>
        <end position="172"/>
    </location>
</feature>
<dbReference type="PANTHER" id="PTHR47481">
    <property type="match status" value="1"/>
</dbReference>